<evidence type="ECO:0000313" key="3">
    <source>
        <dbReference type="Proteomes" id="UP000314294"/>
    </source>
</evidence>
<keyword evidence="3" id="KW-1185">Reference proteome</keyword>
<gene>
    <name evidence="2" type="ORF">EYF80_048930</name>
</gene>
<evidence type="ECO:0000313" key="2">
    <source>
        <dbReference type="EMBL" id="TNN40913.1"/>
    </source>
</evidence>
<evidence type="ECO:0000256" key="1">
    <source>
        <dbReference type="SAM" id="MobiDB-lite"/>
    </source>
</evidence>
<comment type="caution">
    <text evidence="2">The sequence shown here is derived from an EMBL/GenBank/DDBJ whole genome shotgun (WGS) entry which is preliminary data.</text>
</comment>
<accession>A0A4Z2FJF9</accession>
<sequence>MHFRSLLVHLRERERADAWLRYFLEISSSSVCCSSSLVSWARRVSDASTSWMVSRLLVAAGNDLLSSKNILTLLCSATVAQSLRNSRKRQSLCWGSHSWTDSGLPLAEGEDGAGLPEPPAFVAEGSRGAEET</sequence>
<dbReference type="Proteomes" id="UP000314294">
    <property type="component" value="Unassembled WGS sequence"/>
</dbReference>
<name>A0A4Z2FJF9_9TELE</name>
<feature type="region of interest" description="Disordered" evidence="1">
    <location>
        <begin position="104"/>
        <end position="132"/>
    </location>
</feature>
<dbReference type="EMBL" id="SRLO01001149">
    <property type="protein sequence ID" value="TNN40913.1"/>
    <property type="molecule type" value="Genomic_DNA"/>
</dbReference>
<organism evidence="2 3">
    <name type="scientific">Liparis tanakae</name>
    <name type="common">Tanaka's snailfish</name>
    <dbReference type="NCBI Taxonomy" id="230148"/>
    <lineage>
        <taxon>Eukaryota</taxon>
        <taxon>Metazoa</taxon>
        <taxon>Chordata</taxon>
        <taxon>Craniata</taxon>
        <taxon>Vertebrata</taxon>
        <taxon>Euteleostomi</taxon>
        <taxon>Actinopterygii</taxon>
        <taxon>Neopterygii</taxon>
        <taxon>Teleostei</taxon>
        <taxon>Neoteleostei</taxon>
        <taxon>Acanthomorphata</taxon>
        <taxon>Eupercaria</taxon>
        <taxon>Perciformes</taxon>
        <taxon>Cottioidei</taxon>
        <taxon>Cottales</taxon>
        <taxon>Liparidae</taxon>
        <taxon>Liparis</taxon>
    </lineage>
</organism>
<protein>
    <submittedName>
        <fullName evidence="2">Uncharacterized protein</fullName>
    </submittedName>
</protein>
<reference evidence="2 3" key="1">
    <citation type="submission" date="2019-03" db="EMBL/GenBank/DDBJ databases">
        <title>First draft genome of Liparis tanakae, snailfish: a comprehensive survey of snailfish specific genes.</title>
        <authorList>
            <person name="Kim W."/>
            <person name="Song I."/>
            <person name="Jeong J.-H."/>
            <person name="Kim D."/>
            <person name="Kim S."/>
            <person name="Ryu S."/>
            <person name="Song J.Y."/>
            <person name="Lee S.K."/>
        </authorList>
    </citation>
    <scope>NUCLEOTIDE SEQUENCE [LARGE SCALE GENOMIC DNA]</scope>
    <source>
        <tissue evidence="2">Muscle</tissue>
    </source>
</reference>
<proteinExistence type="predicted"/>
<dbReference type="AlphaFoldDB" id="A0A4Z2FJF9"/>